<organism evidence="3 4">
    <name type="scientific">Pseudooceanicola nitratireducens</name>
    <dbReference type="NCBI Taxonomy" id="517719"/>
    <lineage>
        <taxon>Bacteria</taxon>
        <taxon>Pseudomonadati</taxon>
        <taxon>Pseudomonadota</taxon>
        <taxon>Alphaproteobacteria</taxon>
        <taxon>Rhodobacterales</taxon>
        <taxon>Paracoccaceae</taxon>
        <taxon>Pseudooceanicola</taxon>
    </lineage>
</organism>
<dbReference type="STRING" id="517719.SAMN05421762_3031"/>
<dbReference type="PROSITE" id="PS00061">
    <property type="entry name" value="ADH_SHORT"/>
    <property type="match status" value="1"/>
</dbReference>
<dbReference type="Gene3D" id="3.40.50.720">
    <property type="entry name" value="NAD(P)-binding Rossmann-like Domain"/>
    <property type="match status" value="2"/>
</dbReference>
<gene>
    <name evidence="3" type="ORF">SAMN05421762_3031</name>
</gene>
<dbReference type="PRINTS" id="PR00081">
    <property type="entry name" value="GDHRDH"/>
</dbReference>
<evidence type="ECO:0000256" key="1">
    <source>
        <dbReference type="ARBA" id="ARBA00006484"/>
    </source>
</evidence>
<dbReference type="EMBL" id="FOLX01000001">
    <property type="protein sequence ID" value="SFC98393.1"/>
    <property type="molecule type" value="Genomic_DNA"/>
</dbReference>
<dbReference type="GO" id="GO:0016491">
    <property type="term" value="F:oxidoreductase activity"/>
    <property type="evidence" value="ECO:0007669"/>
    <property type="project" value="UniProtKB-KW"/>
</dbReference>
<evidence type="ECO:0000313" key="4">
    <source>
        <dbReference type="Proteomes" id="UP000231644"/>
    </source>
</evidence>
<dbReference type="InterPro" id="IPR036291">
    <property type="entry name" value="NAD(P)-bd_dom_sf"/>
</dbReference>
<evidence type="ECO:0000313" key="3">
    <source>
        <dbReference type="EMBL" id="SFC98393.1"/>
    </source>
</evidence>
<dbReference type="RefSeq" id="WP_093446251.1">
    <property type="nucleotide sequence ID" value="NZ_FNZG01000001.1"/>
</dbReference>
<comment type="similarity">
    <text evidence="1">Belongs to the short-chain dehydrogenases/reductases (SDR) family.</text>
</comment>
<keyword evidence="4" id="KW-1185">Reference proteome</keyword>
<dbReference type="PRINTS" id="PR00080">
    <property type="entry name" value="SDRFAMILY"/>
</dbReference>
<protein>
    <submittedName>
        <fullName evidence="3">NAD(P)-dependent dehydrogenase, short-chain alcohol dehydrogenase family</fullName>
    </submittedName>
</protein>
<dbReference type="SUPFAM" id="SSF51735">
    <property type="entry name" value="NAD(P)-binding Rossmann-fold domains"/>
    <property type="match status" value="2"/>
</dbReference>
<dbReference type="PANTHER" id="PTHR43639">
    <property type="entry name" value="OXIDOREDUCTASE, SHORT-CHAIN DEHYDROGENASE/REDUCTASE FAMILY (AFU_ORTHOLOGUE AFUA_5G02870)"/>
    <property type="match status" value="1"/>
</dbReference>
<dbReference type="OrthoDB" id="9804774at2"/>
<dbReference type="CDD" id="cd05233">
    <property type="entry name" value="SDR_c"/>
    <property type="match status" value="1"/>
</dbReference>
<proteinExistence type="inferred from homology"/>
<evidence type="ECO:0000256" key="2">
    <source>
        <dbReference type="ARBA" id="ARBA00023002"/>
    </source>
</evidence>
<dbReference type="Pfam" id="PF13561">
    <property type="entry name" value="adh_short_C2"/>
    <property type="match status" value="1"/>
</dbReference>
<accession>A0A1I1NUH8</accession>
<keyword evidence="2" id="KW-0560">Oxidoreductase</keyword>
<dbReference type="AlphaFoldDB" id="A0A1I1NUH8"/>
<name>A0A1I1NUH8_9RHOB</name>
<sequence length="423" mass="42382">MSNTTEQGRGQTALVTGGANGIGWAICQALAARGYRVAIADLDLAAAQERAQTLGPDHLALGVDLTDANAASALPGQAAQALGRLDLVVNNAGMTDTTGKSIATLPEDRFDRLVALNLTAVQRICGAAAPLLPRGGAIINLASGAAWRPLALRGPYSATKSAVVALTEGLALDLAPQGIAVSAVAPGYTRTPLLQSLHDEGRVDLVAIARGIPLGRLVEPEDIAGAVAFLASPAGHRLSGETLSVDAGSQVAQGPLPDPAIAPAAGTTPGDAVVVLSDTGDTALRDALNAGADPEGTTGLAHVIDTRLGTADPAQALRLARDTARRCAALQARSPGFALTFVLTRGTGQPAGTASRAAQAAVAMLGRTLALEWAAAGMRVNTVLSQATPDAATDAADLAALCRYVGSDAAAALTGQLIRAIGT</sequence>
<reference evidence="3 4" key="1">
    <citation type="submission" date="2016-10" db="EMBL/GenBank/DDBJ databases">
        <authorList>
            <person name="de Groot N.N."/>
        </authorList>
    </citation>
    <scope>NUCLEOTIDE SEQUENCE [LARGE SCALE GENOMIC DNA]</scope>
    <source>
        <strain evidence="3 4">DSM 29619</strain>
    </source>
</reference>
<dbReference type="FunFam" id="3.40.50.720:FF:000084">
    <property type="entry name" value="Short-chain dehydrogenase reductase"/>
    <property type="match status" value="1"/>
</dbReference>
<dbReference type="InterPro" id="IPR020904">
    <property type="entry name" value="Sc_DH/Rdtase_CS"/>
</dbReference>
<dbReference type="PANTHER" id="PTHR43639:SF1">
    <property type="entry name" value="SHORT-CHAIN DEHYDROGENASE_REDUCTASE FAMILY PROTEIN"/>
    <property type="match status" value="1"/>
</dbReference>
<dbReference type="InterPro" id="IPR002347">
    <property type="entry name" value="SDR_fam"/>
</dbReference>
<dbReference type="Proteomes" id="UP000231644">
    <property type="component" value="Unassembled WGS sequence"/>
</dbReference>